<dbReference type="Proteomes" id="UP000199729">
    <property type="component" value="Chromosome"/>
</dbReference>
<dbReference type="AlphaFoldDB" id="A0A221KEC0"/>
<dbReference type="Gene3D" id="3.10.20.560">
    <property type="entry name" value="Phenol hydroxylase"/>
    <property type="match status" value="1"/>
</dbReference>
<protein>
    <submittedName>
        <fullName evidence="1">Phenol hydroxylase</fullName>
    </submittedName>
</protein>
<accession>A0A221KEC0</accession>
<sequence length="124" mass="13608">MTVAAIKAYDFPPADSLDKFHGAQLIYVGWDQHLLFCAPFCFPLPPSMPFGALVEQVLPGAFGYHPEFKQIDWRQVQWLRSNGTAAGEPFTPDFAKSLAENGLGHKDAIRFRTPGLNGIQGSAS</sequence>
<dbReference type="InterPro" id="IPR043010">
    <property type="entry name" value="Phenol_hydroxylase_sf"/>
</dbReference>
<reference evidence="1 2" key="1">
    <citation type="submission" date="2017-07" db="EMBL/GenBank/DDBJ databases">
        <title>Complete Genome Sequence of the cosmetic ferment Vitreoscilla filiformis (ATCC15551).</title>
        <authorList>
            <person name="Contreras S."/>
            <person name="Sagory-Zalkind P."/>
            <person name="Blanquart H."/>
            <person name="Iltis A."/>
            <person name="Morand S.C."/>
        </authorList>
    </citation>
    <scope>NUCLEOTIDE SEQUENCE [LARGE SCALE GENOMIC DNA]</scope>
    <source>
        <strain evidence="1 2">ATCC 15551</strain>
    </source>
</reference>
<proteinExistence type="predicted"/>
<name>A0A221KEC0_VITFI</name>
<dbReference type="InterPro" id="IPR006756">
    <property type="entry name" value="Phenol_hydroxylase"/>
</dbReference>
<dbReference type="Pfam" id="PF04663">
    <property type="entry name" value="Phenol_monoox"/>
    <property type="match status" value="1"/>
</dbReference>
<gene>
    <name evidence="1" type="ORF">VITFI_CDS1385</name>
</gene>
<evidence type="ECO:0000313" key="2">
    <source>
        <dbReference type="Proteomes" id="UP000199729"/>
    </source>
</evidence>
<dbReference type="OrthoDB" id="5343663at2"/>
<evidence type="ECO:0000313" key="1">
    <source>
        <dbReference type="EMBL" id="ASM77163.1"/>
    </source>
</evidence>
<dbReference type="GO" id="GO:0018662">
    <property type="term" value="F:phenol 2-monooxygenase activity"/>
    <property type="evidence" value="ECO:0007669"/>
    <property type="project" value="InterPro"/>
</dbReference>
<keyword evidence="2" id="KW-1185">Reference proteome</keyword>
<dbReference type="KEGG" id="vff:VITFI_CDS1385"/>
<dbReference type="RefSeq" id="WP_089416350.1">
    <property type="nucleotide sequence ID" value="NZ_CP022423.1"/>
</dbReference>
<dbReference type="EMBL" id="CP022423">
    <property type="protein sequence ID" value="ASM77163.1"/>
    <property type="molecule type" value="Genomic_DNA"/>
</dbReference>
<organism evidence="1 2">
    <name type="scientific">Vitreoscilla filiformis</name>
    <dbReference type="NCBI Taxonomy" id="63"/>
    <lineage>
        <taxon>Bacteria</taxon>
        <taxon>Pseudomonadati</taxon>
        <taxon>Pseudomonadota</taxon>
        <taxon>Betaproteobacteria</taxon>
        <taxon>Neisseriales</taxon>
        <taxon>Neisseriaceae</taxon>
        <taxon>Vitreoscilla</taxon>
    </lineage>
</organism>